<dbReference type="PANTHER" id="PTHR45023">
    <property type="match status" value="1"/>
</dbReference>
<name>A0A444XP03_ARAHY</name>
<organism evidence="1 2">
    <name type="scientific">Arachis hypogaea</name>
    <name type="common">Peanut</name>
    <dbReference type="NCBI Taxonomy" id="3818"/>
    <lineage>
        <taxon>Eukaryota</taxon>
        <taxon>Viridiplantae</taxon>
        <taxon>Streptophyta</taxon>
        <taxon>Embryophyta</taxon>
        <taxon>Tracheophyta</taxon>
        <taxon>Spermatophyta</taxon>
        <taxon>Magnoliopsida</taxon>
        <taxon>eudicotyledons</taxon>
        <taxon>Gunneridae</taxon>
        <taxon>Pentapetalae</taxon>
        <taxon>rosids</taxon>
        <taxon>fabids</taxon>
        <taxon>Fabales</taxon>
        <taxon>Fabaceae</taxon>
        <taxon>Papilionoideae</taxon>
        <taxon>50 kb inversion clade</taxon>
        <taxon>dalbergioids sensu lato</taxon>
        <taxon>Dalbergieae</taxon>
        <taxon>Pterocarpus clade</taxon>
        <taxon>Arachis</taxon>
    </lineage>
</organism>
<protein>
    <submittedName>
        <fullName evidence="1">Uncharacterized protein</fullName>
    </submittedName>
</protein>
<sequence>MLISAWLKGQNILESNSQLLCGIQLRHKGGVACKKHWYKINKAVAQFAGCYDQASRNIRSGSNADDITDLAYKLYSTNYGKKFTFERH</sequence>
<evidence type="ECO:0000313" key="1">
    <source>
        <dbReference type="EMBL" id="RYQ91438.1"/>
    </source>
</evidence>
<dbReference type="AlphaFoldDB" id="A0A444XP03"/>
<accession>A0A444XP03</accession>
<dbReference type="Proteomes" id="UP000289738">
    <property type="component" value="Chromosome B09"/>
</dbReference>
<dbReference type="PANTHER" id="PTHR45023:SF4">
    <property type="entry name" value="GLYCINE-RICH PROTEIN-RELATED"/>
    <property type="match status" value="1"/>
</dbReference>
<keyword evidence="2" id="KW-1185">Reference proteome</keyword>
<proteinExistence type="predicted"/>
<comment type="caution">
    <text evidence="1">The sequence shown here is derived from an EMBL/GenBank/DDBJ whole genome shotgun (WGS) entry which is preliminary data.</text>
</comment>
<reference evidence="1 2" key="1">
    <citation type="submission" date="2019-01" db="EMBL/GenBank/DDBJ databases">
        <title>Sequencing of cultivated peanut Arachis hypogaea provides insights into genome evolution and oil improvement.</title>
        <authorList>
            <person name="Chen X."/>
        </authorList>
    </citation>
    <scope>NUCLEOTIDE SEQUENCE [LARGE SCALE GENOMIC DNA]</scope>
    <source>
        <strain evidence="2">cv. Fuhuasheng</strain>
        <tissue evidence="1">Leaves</tissue>
    </source>
</reference>
<evidence type="ECO:0000313" key="2">
    <source>
        <dbReference type="Proteomes" id="UP000289738"/>
    </source>
</evidence>
<gene>
    <name evidence="1" type="ORF">Ahy_B09g097308</name>
</gene>
<dbReference type="EMBL" id="SDMP01000019">
    <property type="protein sequence ID" value="RYQ91438.1"/>
    <property type="molecule type" value="Genomic_DNA"/>
</dbReference>
<dbReference type="STRING" id="3818.A0A444XP03"/>